<comment type="caution">
    <text evidence="1">The sequence shown here is derived from an EMBL/GenBank/DDBJ whole genome shotgun (WGS) entry which is preliminary data.</text>
</comment>
<reference evidence="1" key="1">
    <citation type="submission" date="2023-10" db="EMBL/GenBank/DDBJ databases">
        <authorList>
            <person name="Rodriguez Cubillos JULIANA M."/>
            <person name="De Vega J."/>
        </authorList>
    </citation>
    <scope>NUCLEOTIDE SEQUENCE</scope>
</reference>
<proteinExistence type="predicted"/>
<dbReference type="EMBL" id="CASHSV030000001">
    <property type="protein sequence ID" value="CAJ2629117.1"/>
    <property type="molecule type" value="Genomic_DNA"/>
</dbReference>
<accession>A0ACB0IDF6</accession>
<evidence type="ECO:0000313" key="2">
    <source>
        <dbReference type="Proteomes" id="UP001177021"/>
    </source>
</evidence>
<keyword evidence="2" id="KW-1185">Reference proteome</keyword>
<gene>
    <name evidence="1" type="ORF">MILVUS5_LOCUS1183</name>
</gene>
<sequence length="91" mass="10906">MRVKRKTEDLVLCLEAFSLRCNCCGVLFIYVFWQLVTSLKISVFDLEPIISLSKFYSYYWRLCHKNSDSVIYMLAWLNLFSHEIETQWIPV</sequence>
<protein>
    <submittedName>
        <fullName evidence="1">Uncharacterized protein</fullName>
    </submittedName>
</protein>
<organism evidence="1 2">
    <name type="scientific">Trifolium pratense</name>
    <name type="common">Red clover</name>
    <dbReference type="NCBI Taxonomy" id="57577"/>
    <lineage>
        <taxon>Eukaryota</taxon>
        <taxon>Viridiplantae</taxon>
        <taxon>Streptophyta</taxon>
        <taxon>Embryophyta</taxon>
        <taxon>Tracheophyta</taxon>
        <taxon>Spermatophyta</taxon>
        <taxon>Magnoliopsida</taxon>
        <taxon>eudicotyledons</taxon>
        <taxon>Gunneridae</taxon>
        <taxon>Pentapetalae</taxon>
        <taxon>rosids</taxon>
        <taxon>fabids</taxon>
        <taxon>Fabales</taxon>
        <taxon>Fabaceae</taxon>
        <taxon>Papilionoideae</taxon>
        <taxon>50 kb inversion clade</taxon>
        <taxon>NPAAA clade</taxon>
        <taxon>Hologalegina</taxon>
        <taxon>IRL clade</taxon>
        <taxon>Trifolieae</taxon>
        <taxon>Trifolium</taxon>
    </lineage>
</organism>
<dbReference type="Proteomes" id="UP001177021">
    <property type="component" value="Unassembled WGS sequence"/>
</dbReference>
<evidence type="ECO:0000313" key="1">
    <source>
        <dbReference type="EMBL" id="CAJ2629117.1"/>
    </source>
</evidence>
<name>A0ACB0IDF6_TRIPR</name>